<feature type="domain" description="Peptidoglycan binding-like" evidence="1">
    <location>
        <begin position="18"/>
        <end position="73"/>
    </location>
</feature>
<evidence type="ECO:0000259" key="1">
    <source>
        <dbReference type="Pfam" id="PF01471"/>
    </source>
</evidence>
<accession>A0A354YSZ5</accession>
<dbReference type="PANTHER" id="PTHR41533:SF1">
    <property type="entry name" value="L,D-TRANSPEPTIDASE YCBB-RELATED"/>
    <property type="match status" value="1"/>
</dbReference>
<reference evidence="2 3" key="1">
    <citation type="journal article" date="2018" name="Nat. Biotechnol.">
        <title>A standardized bacterial taxonomy based on genome phylogeny substantially revises the tree of life.</title>
        <authorList>
            <person name="Parks D.H."/>
            <person name="Chuvochina M."/>
            <person name="Waite D.W."/>
            <person name="Rinke C."/>
            <person name="Skarshewski A."/>
            <person name="Chaumeil P.A."/>
            <person name="Hugenholtz P."/>
        </authorList>
    </citation>
    <scope>NUCLEOTIDE SEQUENCE [LARGE SCALE GENOMIC DNA]</scope>
    <source>
        <strain evidence="2">UBA10948</strain>
    </source>
</reference>
<organism evidence="2 3">
    <name type="scientific">Syntrophomonas wolfei</name>
    <dbReference type="NCBI Taxonomy" id="863"/>
    <lineage>
        <taxon>Bacteria</taxon>
        <taxon>Bacillati</taxon>
        <taxon>Bacillota</taxon>
        <taxon>Clostridia</taxon>
        <taxon>Eubacteriales</taxon>
        <taxon>Syntrophomonadaceae</taxon>
        <taxon>Syntrophomonas</taxon>
    </lineage>
</organism>
<dbReference type="EMBL" id="DNZF01000018">
    <property type="protein sequence ID" value="HBK52445.1"/>
    <property type="molecule type" value="Genomic_DNA"/>
</dbReference>
<dbReference type="Gene3D" id="1.10.101.10">
    <property type="entry name" value="PGBD-like superfamily/PGBD"/>
    <property type="match status" value="3"/>
</dbReference>
<dbReference type="AlphaFoldDB" id="A0A354YSZ5"/>
<dbReference type="Pfam" id="PF01471">
    <property type="entry name" value="PG_binding_1"/>
    <property type="match status" value="3"/>
</dbReference>
<evidence type="ECO:0000313" key="3">
    <source>
        <dbReference type="Proteomes" id="UP000263273"/>
    </source>
</evidence>
<dbReference type="PANTHER" id="PTHR41533">
    <property type="entry name" value="L,D-TRANSPEPTIDASE HI_1667-RELATED"/>
    <property type="match status" value="1"/>
</dbReference>
<dbReference type="SUPFAM" id="SSF47090">
    <property type="entry name" value="PGBD-like"/>
    <property type="match status" value="3"/>
</dbReference>
<proteinExistence type="predicted"/>
<protein>
    <recommendedName>
        <fullName evidence="1">Peptidoglycan binding-like domain-containing protein</fullName>
    </recommendedName>
</protein>
<gene>
    <name evidence="2" type="ORF">DDZ44_00715</name>
</gene>
<feature type="domain" description="Peptidoglycan binding-like" evidence="1">
    <location>
        <begin position="104"/>
        <end position="162"/>
    </location>
</feature>
<sequence>MTTYITLGSRVLRRGDEGTDVELLQNLLKILPDPIGSGIKEKGVFGKETENAVKKFQKYFNLAIDGIVGANTFLFLGVPTASYLPPGGNLFGARTLKKGSYGYDVWVLQNRLATTAKKFAETLGQPANRNFDSKTESAVKIFQRDLHLEDDGIVGPQTVYQLYNYATMGARILQKGRWDRNQGYDVYWLQRNLQELGYYQGKLDGKFGSQTEAAVKKLQEASGIKVDGIVGANTFYHLASC</sequence>
<feature type="domain" description="Peptidoglycan binding-like" evidence="1">
    <location>
        <begin position="183"/>
        <end position="238"/>
    </location>
</feature>
<dbReference type="InterPro" id="IPR002477">
    <property type="entry name" value="Peptidoglycan-bd-like"/>
</dbReference>
<dbReference type="InterPro" id="IPR036365">
    <property type="entry name" value="PGBD-like_sf"/>
</dbReference>
<name>A0A354YSZ5_9FIRM</name>
<dbReference type="STRING" id="378794.GCA_001570625_02207"/>
<dbReference type="Proteomes" id="UP000263273">
    <property type="component" value="Unassembled WGS sequence"/>
</dbReference>
<evidence type="ECO:0000313" key="2">
    <source>
        <dbReference type="EMBL" id="HBK52445.1"/>
    </source>
</evidence>
<dbReference type="InterPro" id="IPR036366">
    <property type="entry name" value="PGBDSf"/>
</dbReference>
<dbReference type="InterPro" id="IPR052905">
    <property type="entry name" value="LD-transpeptidase_YkuD-like"/>
</dbReference>
<comment type="caution">
    <text evidence="2">The sequence shown here is derived from an EMBL/GenBank/DDBJ whole genome shotgun (WGS) entry which is preliminary data.</text>
</comment>